<sequence>MPRPPAQRTAPRGVPRPADFRRAPARDDDRTTVLPAAEAERTAVLPAAAGHGHSPAARSAPRPVAAGWSAAPADARGPRTPTGTTGTLRDPWDESTTTAADSMSAPAGGATAGLTGDATHDPHEVTVQLDAVQLGDVQLSPAAGAARGADADGPVFVDESGRRSRRFRRIGMLVAVACAVYAVVIVATLMSGSSDAPWLPVPGQNEQAPAGRVGTSPAPADSARPSATATGTGSAAPDETLSPSGGSTAAPGATAQVPGSGEDIDVVDRGGSPDARPSADQTTKGTGGKDSSSPAPPPPPRRTAPRPPRAARPPNPPTPPRRRTPAAAASAAHSPTGRSPRARGPPYPSRRKRCPPAPRTSRPRSTTSDGIPYPPSRSPIRSP</sequence>
<evidence type="ECO:0000313" key="4">
    <source>
        <dbReference type="Proteomes" id="UP001060733"/>
    </source>
</evidence>
<protein>
    <recommendedName>
        <fullName evidence="5">Translation initiation factor IF-2</fullName>
    </recommendedName>
</protein>
<feature type="compositionally biased region" description="Low complexity" evidence="1">
    <location>
        <begin position="107"/>
        <end position="117"/>
    </location>
</feature>
<keyword evidence="2" id="KW-0472">Membrane</keyword>
<dbReference type="Proteomes" id="UP001060733">
    <property type="component" value="Chromosome"/>
</dbReference>
<feature type="compositionally biased region" description="Low complexity" evidence="1">
    <location>
        <begin position="325"/>
        <end position="336"/>
    </location>
</feature>
<evidence type="ECO:0000313" key="3">
    <source>
        <dbReference type="EMBL" id="UXY36151.1"/>
    </source>
</evidence>
<reference evidence="3" key="1">
    <citation type="submission" date="2022-10" db="EMBL/GenBank/DDBJ databases">
        <authorList>
            <person name="Mo P."/>
        </authorList>
    </citation>
    <scope>NUCLEOTIDE SEQUENCE</scope>
    <source>
        <strain evidence="3">HUAS 14-6</strain>
    </source>
</reference>
<feature type="transmembrane region" description="Helical" evidence="2">
    <location>
        <begin position="170"/>
        <end position="190"/>
    </location>
</feature>
<keyword evidence="4" id="KW-1185">Reference proteome</keyword>
<accession>A0ABY6EP20</accession>
<evidence type="ECO:0000256" key="2">
    <source>
        <dbReference type="SAM" id="Phobius"/>
    </source>
</evidence>
<feature type="compositionally biased region" description="Low complexity" evidence="1">
    <location>
        <begin position="46"/>
        <end position="66"/>
    </location>
</feature>
<keyword evidence="2" id="KW-0812">Transmembrane</keyword>
<dbReference type="EMBL" id="CP106795">
    <property type="protein sequence ID" value="UXY36151.1"/>
    <property type="molecule type" value="Genomic_DNA"/>
</dbReference>
<dbReference type="RefSeq" id="WP_263278094.1">
    <property type="nucleotide sequence ID" value="NZ_CP106795.1"/>
</dbReference>
<feature type="region of interest" description="Disordered" evidence="1">
    <location>
        <begin position="193"/>
        <end position="383"/>
    </location>
</feature>
<feature type="region of interest" description="Disordered" evidence="1">
    <location>
        <begin position="1"/>
        <end position="120"/>
    </location>
</feature>
<keyword evidence="2" id="KW-1133">Transmembrane helix</keyword>
<feature type="compositionally biased region" description="Low complexity" evidence="1">
    <location>
        <begin position="215"/>
        <end position="255"/>
    </location>
</feature>
<feature type="compositionally biased region" description="Basic and acidic residues" evidence="1">
    <location>
        <begin position="18"/>
        <end position="31"/>
    </location>
</feature>
<evidence type="ECO:0008006" key="5">
    <source>
        <dbReference type="Google" id="ProtNLM"/>
    </source>
</evidence>
<feature type="compositionally biased region" description="Pro residues" evidence="1">
    <location>
        <begin position="372"/>
        <end position="383"/>
    </location>
</feature>
<name>A0ABY6EP20_9ACTN</name>
<organism evidence="3 4">
    <name type="scientific">Streptomyces albidocamelliae</name>
    <dbReference type="NCBI Taxonomy" id="2981135"/>
    <lineage>
        <taxon>Bacteria</taxon>
        <taxon>Bacillati</taxon>
        <taxon>Actinomycetota</taxon>
        <taxon>Actinomycetes</taxon>
        <taxon>Kitasatosporales</taxon>
        <taxon>Streptomycetaceae</taxon>
        <taxon>Streptomyces</taxon>
    </lineage>
</organism>
<feature type="compositionally biased region" description="Pro residues" evidence="1">
    <location>
        <begin position="294"/>
        <end position="319"/>
    </location>
</feature>
<proteinExistence type="predicted"/>
<feature type="compositionally biased region" description="Low complexity" evidence="1">
    <location>
        <begin position="78"/>
        <end position="87"/>
    </location>
</feature>
<evidence type="ECO:0000256" key="1">
    <source>
        <dbReference type="SAM" id="MobiDB-lite"/>
    </source>
</evidence>
<gene>
    <name evidence="3" type="ORF">N8I86_16220</name>
</gene>
<feature type="compositionally biased region" description="Low complexity" evidence="1">
    <location>
        <begin position="359"/>
        <end position="368"/>
    </location>
</feature>